<keyword evidence="3" id="KW-1185">Reference proteome</keyword>
<gene>
    <name evidence="2" type="ORF">CYCCA115_LOCUS5859</name>
</gene>
<organism evidence="2 3">
    <name type="scientific">Cylindrotheca closterium</name>
    <dbReference type="NCBI Taxonomy" id="2856"/>
    <lineage>
        <taxon>Eukaryota</taxon>
        <taxon>Sar</taxon>
        <taxon>Stramenopiles</taxon>
        <taxon>Ochrophyta</taxon>
        <taxon>Bacillariophyta</taxon>
        <taxon>Bacillariophyceae</taxon>
        <taxon>Bacillariophycidae</taxon>
        <taxon>Bacillariales</taxon>
        <taxon>Bacillariaceae</taxon>
        <taxon>Cylindrotheca</taxon>
    </lineage>
</organism>
<dbReference type="InterPro" id="IPR036291">
    <property type="entry name" value="NAD(P)-bd_dom_sf"/>
</dbReference>
<dbReference type="AlphaFoldDB" id="A0AAD2CL37"/>
<protein>
    <recommendedName>
        <fullName evidence="1">NAD(P)-binding domain-containing protein</fullName>
    </recommendedName>
</protein>
<dbReference type="Proteomes" id="UP001295423">
    <property type="component" value="Unassembled WGS sequence"/>
</dbReference>
<evidence type="ECO:0000259" key="1">
    <source>
        <dbReference type="Pfam" id="PF13460"/>
    </source>
</evidence>
<dbReference type="EMBL" id="CAKOGP040000668">
    <property type="protein sequence ID" value="CAJ1937870.1"/>
    <property type="molecule type" value="Genomic_DNA"/>
</dbReference>
<sequence length="342" mass="38219">MMKISTIRLSVQQRRIPLPAFLQFSVALFLLCVSNQINSSSSFTFDPSGNMVTNTKKVLVTGASGQTGRLVLKKLEEDSRYEPKALVRTEGSARRLVQSEINVPLEHMIISDIASPNFEKDLPSGLEGLEAMIVCTSAVPRISQRSLLKAMMLAPLNLVRRKKPIDFKSLQFKWKHNGYPEIVDYYGQIKQFNLAKKLGVKHVVLVSSMGVTDRSHFLNNVGKKSDGSGDGDILVWKRKAERYLVESGLDYTILHPGGLVDGPGGVQQLELDVDDNMFAKYPRTCICREDLADLCVSSLEFGKAKKLSFDCIARNVEEGQTRRDANMVLQNFLEEAKTANYR</sequence>
<dbReference type="PANTHER" id="PTHR14194:SF86">
    <property type="entry name" value="OS05G0110300 PROTEIN"/>
    <property type="match status" value="1"/>
</dbReference>
<dbReference type="SUPFAM" id="SSF51735">
    <property type="entry name" value="NAD(P)-binding Rossmann-fold domains"/>
    <property type="match status" value="1"/>
</dbReference>
<reference evidence="2" key="1">
    <citation type="submission" date="2023-08" db="EMBL/GenBank/DDBJ databases">
        <authorList>
            <person name="Audoor S."/>
            <person name="Bilcke G."/>
        </authorList>
    </citation>
    <scope>NUCLEOTIDE SEQUENCE</scope>
</reference>
<dbReference type="Pfam" id="PF13460">
    <property type="entry name" value="NAD_binding_10"/>
    <property type="match status" value="1"/>
</dbReference>
<comment type="caution">
    <text evidence="2">The sequence shown here is derived from an EMBL/GenBank/DDBJ whole genome shotgun (WGS) entry which is preliminary data.</text>
</comment>
<name>A0AAD2CL37_9STRA</name>
<feature type="domain" description="NAD(P)-binding" evidence="1">
    <location>
        <begin position="62"/>
        <end position="300"/>
    </location>
</feature>
<dbReference type="InterPro" id="IPR044163">
    <property type="entry name" value="SARED1-like"/>
</dbReference>
<dbReference type="CDD" id="cd05243">
    <property type="entry name" value="SDR_a5"/>
    <property type="match status" value="1"/>
</dbReference>
<dbReference type="PANTHER" id="PTHR14194">
    <property type="entry name" value="NITROGEN METABOLIC REGULATION PROTEIN NMR-RELATED"/>
    <property type="match status" value="1"/>
</dbReference>
<proteinExistence type="predicted"/>
<evidence type="ECO:0000313" key="2">
    <source>
        <dbReference type="EMBL" id="CAJ1937870.1"/>
    </source>
</evidence>
<dbReference type="InterPro" id="IPR016040">
    <property type="entry name" value="NAD(P)-bd_dom"/>
</dbReference>
<dbReference type="GO" id="GO:0016491">
    <property type="term" value="F:oxidoreductase activity"/>
    <property type="evidence" value="ECO:0007669"/>
    <property type="project" value="InterPro"/>
</dbReference>
<dbReference type="Gene3D" id="3.40.50.720">
    <property type="entry name" value="NAD(P)-binding Rossmann-like Domain"/>
    <property type="match status" value="1"/>
</dbReference>
<accession>A0AAD2CL37</accession>
<evidence type="ECO:0000313" key="3">
    <source>
        <dbReference type="Proteomes" id="UP001295423"/>
    </source>
</evidence>